<proteinExistence type="predicted"/>
<name>A0ABP3LKG8_9ACTN</name>
<protein>
    <submittedName>
        <fullName evidence="2">Uncharacterized protein</fullName>
    </submittedName>
</protein>
<gene>
    <name evidence="2" type="ORF">GCM10010390_01530</name>
</gene>
<comment type="caution">
    <text evidence="2">The sequence shown here is derived from an EMBL/GenBank/DDBJ whole genome shotgun (WGS) entry which is preliminary data.</text>
</comment>
<evidence type="ECO:0000313" key="2">
    <source>
        <dbReference type="EMBL" id="GAA0502749.1"/>
    </source>
</evidence>
<keyword evidence="3" id="KW-1185">Reference proteome</keyword>
<reference evidence="3" key="1">
    <citation type="journal article" date="2019" name="Int. J. Syst. Evol. Microbiol.">
        <title>The Global Catalogue of Microorganisms (GCM) 10K type strain sequencing project: providing services to taxonomists for standard genome sequencing and annotation.</title>
        <authorList>
            <consortium name="The Broad Institute Genomics Platform"/>
            <consortium name="The Broad Institute Genome Sequencing Center for Infectious Disease"/>
            <person name="Wu L."/>
            <person name="Ma J."/>
        </authorList>
    </citation>
    <scope>NUCLEOTIDE SEQUENCE [LARGE SCALE GENOMIC DNA]</scope>
    <source>
        <strain evidence="3">JCM 5052</strain>
    </source>
</reference>
<sequence length="112" mass="11786">MIIEARTAGQDDWTTLPDANGGSSAEEPTECHAGFLLNLHPFVNFSAVNGPSLSTQSATPIRVLPRGWRPRRESPPPQDCGAGPLTGPHMGARPVASVRSAPSEPHPRQAGS</sequence>
<evidence type="ECO:0000256" key="1">
    <source>
        <dbReference type="SAM" id="MobiDB-lite"/>
    </source>
</evidence>
<evidence type="ECO:0000313" key="3">
    <source>
        <dbReference type="Proteomes" id="UP001501576"/>
    </source>
</evidence>
<feature type="region of interest" description="Disordered" evidence="1">
    <location>
        <begin position="1"/>
        <end position="28"/>
    </location>
</feature>
<organism evidence="2 3">
    <name type="scientific">Streptomyces mordarskii</name>
    <dbReference type="NCBI Taxonomy" id="1226758"/>
    <lineage>
        <taxon>Bacteria</taxon>
        <taxon>Bacillati</taxon>
        <taxon>Actinomycetota</taxon>
        <taxon>Actinomycetes</taxon>
        <taxon>Kitasatosporales</taxon>
        <taxon>Streptomycetaceae</taxon>
        <taxon>Streptomyces</taxon>
    </lineage>
</organism>
<dbReference type="EMBL" id="BAAABZ010000002">
    <property type="protein sequence ID" value="GAA0502749.1"/>
    <property type="molecule type" value="Genomic_DNA"/>
</dbReference>
<accession>A0ABP3LKG8</accession>
<feature type="region of interest" description="Disordered" evidence="1">
    <location>
        <begin position="65"/>
        <end position="112"/>
    </location>
</feature>
<dbReference type="Proteomes" id="UP001501576">
    <property type="component" value="Unassembled WGS sequence"/>
</dbReference>